<evidence type="ECO:0000256" key="1">
    <source>
        <dbReference type="SAM" id="MobiDB-lite"/>
    </source>
</evidence>
<dbReference type="EMBL" id="KV784379">
    <property type="protein sequence ID" value="OEU08736.1"/>
    <property type="molecule type" value="Genomic_DNA"/>
</dbReference>
<feature type="transmembrane region" description="Helical" evidence="2">
    <location>
        <begin position="227"/>
        <end position="251"/>
    </location>
</feature>
<reference evidence="3 4" key="1">
    <citation type="submission" date="2016-09" db="EMBL/GenBank/DDBJ databases">
        <title>Extensive genetic diversity and differential bi-allelic expression allows diatom success in the polar Southern Ocean.</title>
        <authorList>
            <consortium name="DOE Joint Genome Institute"/>
            <person name="Mock T."/>
            <person name="Otillar R.P."/>
            <person name="Strauss J."/>
            <person name="Dupont C."/>
            <person name="Frickenhaus S."/>
            <person name="Maumus F."/>
            <person name="Mcmullan M."/>
            <person name="Sanges R."/>
            <person name="Schmutz J."/>
            <person name="Toseland A."/>
            <person name="Valas R."/>
            <person name="Veluchamy A."/>
            <person name="Ward B.J."/>
            <person name="Allen A."/>
            <person name="Barry K."/>
            <person name="Falciatore A."/>
            <person name="Ferrante M."/>
            <person name="Fortunato A.E."/>
            <person name="Gloeckner G."/>
            <person name="Gruber A."/>
            <person name="Hipkin R."/>
            <person name="Janech M."/>
            <person name="Kroth P."/>
            <person name="Leese F."/>
            <person name="Lindquist E."/>
            <person name="Lyon B.R."/>
            <person name="Martin J."/>
            <person name="Mayer C."/>
            <person name="Parker M."/>
            <person name="Quesneville H."/>
            <person name="Raymond J."/>
            <person name="Uhlig C."/>
            <person name="Valentin K.U."/>
            <person name="Worden A.Z."/>
            <person name="Armbrust E.V."/>
            <person name="Bowler C."/>
            <person name="Green B."/>
            <person name="Moulton V."/>
            <person name="Van Oosterhout C."/>
            <person name="Grigoriev I."/>
        </authorList>
    </citation>
    <scope>NUCLEOTIDE SEQUENCE [LARGE SCALE GENOMIC DNA]</scope>
    <source>
        <strain evidence="3 4">CCMP1102</strain>
    </source>
</reference>
<dbReference type="Proteomes" id="UP000095751">
    <property type="component" value="Unassembled WGS sequence"/>
</dbReference>
<feature type="transmembrane region" description="Helical" evidence="2">
    <location>
        <begin position="165"/>
        <end position="186"/>
    </location>
</feature>
<accession>A0A1E7ESA6</accession>
<dbReference type="GO" id="GO:0010468">
    <property type="term" value="P:regulation of gene expression"/>
    <property type="evidence" value="ECO:0007669"/>
    <property type="project" value="TreeGrafter"/>
</dbReference>
<gene>
    <name evidence="3" type="ORF">FRACYDRAFT_249639</name>
</gene>
<keyword evidence="2" id="KW-0472">Membrane</keyword>
<dbReference type="GO" id="GO:0005634">
    <property type="term" value="C:nucleus"/>
    <property type="evidence" value="ECO:0007669"/>
    <property type="project" value="TreeGrafter"/>
</dbReference>
<feature type="compositionally biased region" description="Basic and acidic residues" evidence="1">
    <location>
        <begin position="369"/>
        <end position="380"/>
    </location>
</feature>
<feature type="region of interest" description="Disordered" evidence="1">
    <location>
        <begin position="358"/>
        <end position="380"/>
    </location>
</feature>
<evidence type="ECO:0000256" key="2">
    <source>
        <dbReference type="SAM" id="Phobius"/>
    </source>
</evidence>
<keyword evidence="4" id="KW-1185">Reference proteome</keyword>
<protein>
    <submittedName>
        <fullName evidence="3">Uncharacterized protein</fullName>
    </submittedName>
</protein>
<dbReference type="Gene3D" id="1.20.1070.10">
    <property type="entry name" value="Rhodopsin 7-helix transmembrane proteins"/>
    <property type="match status" value="1"/>
</dbReference>
<name>A0A1E7ESA6_9STRA</name>
<feature type="compositionally biased region" description="Low complexity" evidence="1">
    <location>
        <begin position="303"/>
        <end position="314"/>
    </location>
</feature>
<keyword evidence="2" id="KW-1133">Transmembrane helix</keyword>
<dbReference type="PANTHER" id="PTHR14312:SF1">
    <property type="entry name" value="BASIC-LEUCINE ZIPPER TRANSCRIPTION FACTOR A"/>
    <property type="match status" value="1"/>
</dbReference>
<feature type="region of interest" description="Disordered" evidence="1">
    <location>
        <begin position="268"/>
        <end position="332"/>
    </location>
</feature>
<organism evidence="3 4">
    <name type="scientific">Fragilariopsis cylindrus CCMP1102</name>
    <dbReference type="NCBI Taxonomy" id="635003"/>
    <lineage>
        <taxon>Eukaryota</taxon>
        <taxon>Sar</taxon>
        <taxon>Stramenopiles</taxon>
        <taxon>Ochrophyta</taxon>
        <taxon>Bacillariophyta</taxon>
        <taxon>Bacillariophyceae</taxon>
        <taxon>Bacillariophycidae</taxon>
        <taxon>Bacillariales</taxon>
        <taxon>Bacillariaceae</taxon>
        <taxon>Fragilariopsis</taxon>
    </lineage>
</organism>
<evidence type="ECO:0000313" key="4">
    <source>
        <dbReference type="Proteomes" id="UP000095751"/>
    </source>
</evidence>
<dbReference type="GO" id="GO:0043565">
    <property type="term" value="F:sequence-specific DNA binding"/>
    <property type="evidence" value="ECO:0007669"/>
    <property type="project" value="TreeGrafter"/>
</dbReference>
<keyword evidence="2" id="KW-0812">Transmembrane</keyword>
<sequence>MCTSVPVYQSNVFVVKRKSRNTSTYCSGRNQTNSYSIEEFEEWVARYPRFESSHIRQLSISSSSSISAYCRRTATSTLTSTLALTSTSPSITMDSDSIYKEQVNQIGSSSCRYNCFSMFAFYAIYGMETTWSTIPSFSISFSFYSLVGVMNNFNKSKISWIEKYIHIGVHIYPICSSIYLLTLQAFNNIGLGYCLTGSDPYQCQVPDSTTSCARGPSNTTEYLRMNLFWLIPYLFELFVPTLIMIILYFMVYQKNQQQQQQLLQPQQQQQQQQQQESTATTTRIESPQPEHDDRRSPSPPPSSQQQQQQQQQQQGEEEGEEEGGATRIRRRSRSRKYSFNIFDGTNASGEFAAFIHGGDSDDDNVDNEQTNHWDTIQDHI</sequence>
<feature type="compositionally biased region" description="Polar residues" evidence="1">
    <location>
        <begin position="276"/>
        <end position="285"/>
    </location>
</feature>
<dbReference type="InParanoid" id="A0A1E7ESA6"/>
<proteinExistence type="predicted"/>
<dbReference type="PANTHER" id="PTHR14312">
    <property type="entry name" value="CREB/ATF BZIP TRANSCRIPTION FACTOR"/>
    <property type="match status" value="1"/>
</dbReference>
<dbReference type="KEGG" id="fcy:FRACYDRAFT_249639"/>
<dbReference type="AlphaFoldDB" id="A0A1E7ESA6"/>
<evidence type="ECO:0000313" key="3">
    <source>
        <dbReference type="EMBL" id="OEU08736.1"/>
    </source>
</evidence>
<feature type="transmembrane region" description="Helical" evidence="2">
    <location>
        <begin position="133"/>
        <end position="153"/>
    </location>
</feature>